<organism evidence="3 4">
    <name type="scientific">Coriobacterium glomerans (strain ATCC 49209 / DSM 20642 / JCM 10262 / PW2)</name>
    <dbReference type="NCBI Taxonomy" id="700015"/>
    <lineage>
        <taxon>Bacteria</taxon>
        <taxon>Bacillati</taxon>
        <taxon>Actinomycetota</taxon>
        <taxon>Coriobacteriia</taxon>
        <taxon>Coriobacteriales</taxon>
        <taxon>Coriobacteriaceae</taxon>
        <taxon>Coriobacterium</taxon>
    </lineage>
</organism>
<keyword evidence="2" id="KW-1133">Transmembrane helix</keyword>
<dbReference type="Proteomes" id="UP000006851">
    <property type="component" value="Chromosome"/>
</dbReference>
<dbReference type="eggNOG" id="ENOG5034328">
    <property type="taxonomic scope" value="Bacteria"/>
</dbReference>
<feature type="transmembrane region" description="Helical" evidence="2">
    <location>
        <begin position="61"/>
        <end position="81"/>
    </location>
</feature>
<dbReference type="KEGG" id="cgo:Corgl_0437"/>
<dbReference type="RefSeq" id="WP_013708298.1">
    <property type="nucleotide sequence ID" value="NC_015389.1"/>
</dbReference>
<dbReference type="HOGENOM" id="CLU_1861799_0_0_11"/>
<dbReference type="EMBL" id="CP002628">
    <property type="protein sequence ID" value="AEB06555.1"/>
    <property type="molecule type" value="Genomic_DNA"/>
</dbReference>
<evidence type="ECO:0000313" key="4">
    <source>
        <dbReference type="Proteomes" id="UP000006851"/>
    </source>
</evidence>
<dbReference type="OrthoDB" id="3186476at2"/>
<accession>F2N780</accession>
<evidence type="ECO:0000256" key="2">
    <source>
        <dbReference type="SAM" id="Phobius"/>
    </source>
</evidence>
<proteinExistence type="predicted"/>
<sequence length="149" mass="15958">MTDPAFIICSLLLLFFGIYIGFAIGSEWAKRVETKAGFWGATVACVCVAAIAFAALSALPLMYSAVVGLMAGCLVGLKTGFGSSTGPWRAIDHLFGADEARRQRATRGTRRAHRGAPGMRDRDLMSVSGGGRDEANQQTGTSSRRRKKR</sequence>
<evidence type="ECO:0000256" key="1">
    <source>
        <dbReference type="SAM" id="MobiDB-lite"/>
    </source>
</evidence>
<feature type="compositionally biased region" description="Basic residues" evidence="1">
    <location>
        <begin position="103"/>
        <end position="114"/>
    </location>
</feature>
<dbReference type="AlphaFoldDB" id="F2N780"/>
<keyword evidence="2" id="KW-0812">Transmembrane</keyword>
<keyword evidence="4" id="KW-1185">Reference proteome</keyword>
<feature type="transmembrane region" description="Helical" evidence="2">
    <location>
        <begin position="36"/>
        <end position="55"/>
    </location>
</feature>
<evidence type="ECO:0000313" key="3">
    <source>
        <dbReference type="EMBL" id="AEB06555.1"/>
    </source>
</evidence>
<feature type="transmembrane region" description="Helical" evidence="2">
    <location>
        <begin position="6"/>
        <end position="24"/>
    </location>
</feature>
<reference evidence="4" key="1">
    <citation type="journal article" date="2013" name="Stand. Genomic Sci.">
        <title>Complete genome sequence of Coriobacterium glomerans type strain (PW2(T)) from the midgut of Pyrrhocoris apterus L. (red soldier bug).</title>
        <authorList>
            <person name="Stackebrandt E."/>
            <person name="Zeytun A."/>
            <person name="Lapidus A."/>
            <person name="Nolan M."/>
            <person name="Lucas S."/>
            <person name="Hammon N."/>
            <person name="Deshpande S."/>
            <person name="Cheng J.F."/>
            <person name="Tapia R."/>
            <person name="Goodwin L.A."/>
            <person name="Pitluck S."/>
            <person name="Liolios K."/>
            <person name="Pagani I."/>
            <person name="Ivanova N."/>
            <person name="Mavromatis K."/>
            <person name="Mikhailova N."/>
            <person name="Huntemann M."/>
            <person name="Pati A."/>
            <person name="Chen A."/>
            <person name="Palaniappan K."/>
            <person name="Chang Y.J."/>
            <person name="Land M."/>
            <person name="Hauser L."/>
            <person name="Rohde M."/>
            <person name="Pukall R."/>
            <person name="Goker M."/>
            <person name="Detter J.C."/>
            <person name="Woyke T."/>
            <person name="Bristow J."/>
            <person name="Eisen J.A."/>
            <person name="Markowitz V."/>
            <person name="Hugenholtz P."/>
            <person name="Kyrpides N.C."/>
            <person name="Klenk H.P."/>
        </authorList>
    </citation>
    <scope>NUCLEOTIDE SEQUENCE</scope>
    <source>
        <strain evidence="4">ATCC 49209 / DSM 20642 / JCM 10262 / PW2</strain>
    </source>
</reference>
<gene>
    <name evidence="3" type="ordered locus">Corgl_0437</name>
</gene>
<dbReference type="STRING" id="700015.Corgl_0437"/>
<name>F2N780_CORGP</name>
<keyword evidence="2" id="KW-0472">Membrane</keyword>
<feature type="region of interest" description="Disordered" evidence="1">
    <location>
        <begin position="101"/>
        <end position="149"/>
    </location>
</feature>
<protein>
    <submittedName>
        <fullName evidence="3">Uncharacterized protein</fullName>
    </submittedName>
</protein>